<reference evidence="1" key="1">
    <citation type="submission" date="2014-11" db="EMBL/GenBank/DDBJ databases">
        <authorList>
            <person name="Amaro Gonzalez C."/>
        </authorList>
    </citation>
    <scope>NUCLEOTIDE SEQUENCE</scope>
</reference>
<protein>
    <submittedName>
        <fullName evidence="1">Uncharacterized protein</fullName>
    </submittedName>
</protein>
<accession>A0A0E9XDV3</accession>
<dbReference type="AlphaFoldDB" id="A0A0E9XDV3"/>
<evidence type="ECO:0000313" key="1">
    <source>
        <dbReference type="EMBL" id="JAI00913.1"/>
    </source>
</evidence>
<dbReference type="EMBL" id="GBXM01007665">
    <property type="protein sequence ID" value="JAI00913.1"/>
    <property type="molecule type" value="Transcribed_RNA"/>
</dbReference>
<organism evidence="1">
    <name type="scientific">Anguilla anguilla</name>
    <name type="common">European freshwater eel</name>
    <name type="synonym">Muraena anguilla</name>
    <dbReference type="NCBI Taxonomy" id="7936"/>
    <lineage>
        <taxon>Eukaryota</taxon>
        <taxon>Metazoa</taxon>
        <taxon>Chordata</taxon>
        <taxon>Craniata</taxon>
        <taxon>Vertebrata</taxon>
        <taxon>Euteleostomi</taxon>
        <taxon>Actinopterygii</taxon>
        <taxon>Neopterygii</taxon>
        <taxon>Teleostei</taxon>
        <taxon>Anguilliformes</taxon>
        <taxon>Anguillidae</taxon>
        <taxon>Anguilla</taxon>
    </lineage>
</organism>
<reference evidence="1" key="2">
    <citation type="journal article" date="2015" name="Fish Shellfish Immunol.">
        <title>Early steps in the European eel (Anguilla anguilla)-Vibrio vulnificus interaction in the gills: Role of the RtxA13 toxin.</title>
        <authorList>
            <person name="Callol A."/>
            <person name="Pajuelo D."/>
            <person name="Ebbesson L."/>
            <person name="Teles M."/>
            <person name="MacKenzie S."/>
            <person name="Amaro C."/>
        </authorList>
    </citation>
    <scope>NUCLEOTIDE SEQUENCE</scope>
</reference>
<sequence>MRLTPSLTEKRLLWPYKFRGSHAMSHPRHQRA</sequence>
<proteinExistence type="predicted"/>
<name>A0A0E9XDV3_ANGAN</name>